<organism evidence="15 16">
    <name type="scientific">Cichlidogyrus casuarinus</name>
    <dbReference type="NCBI Taxonomy" id="1844966"/>
    <lineage>
        <taxon>Eukaryota</taxon>
        <taxon>Metazoa</taxon>
        <taxon>Spiralia</taxon>
        <taxon>Lophotrochozoa</taxon>
        <taxon>Platyhelminthes</taxon>
        <taxon>Monogenea</taxon>
        <taxon>Monopisthocotylea</taxon>
        <taxon>Dactylogyridea</taxon>
        <taxon>Ancyrocephalidae</taxon>
        <taxon>Cichlidogyrus</taxon>
    </lineage>
</organism>
<evidence type="ECO:0000256" key="12">
    <source>
        <dbReference type="ARBA" id="ARBA00041765"/>
    </source>
</evidence>
<comment type="caution">
    <text evidence="15">The sequence shown here is derived from an EMBL/GenBank/DDBJ whole genome shotgun (WGS) entry which is preliminary data.</text>
</comment>
<evidence type="ECO:0000259" key="14">
    <source>
        <dbReference type="Pfam" id="PF00155"/>
    </source>
</evidence>
<evidence type="ECO:0000256" key="13">
    <source>
        <dbReference type="ARBA" id="ARBA00042649"/>
    </source>
</evidence>
<keyword evidence="10" id="KW-0012">Acyltransferase</keyword>
<dbReference type="InterPro" id="IPR015421">
    <property type="entry name" value="PyrdxlP-dep_Trfase_major"/>
</dbReference>
<evidence type="ECO:0000313" key="15">
    <source>
        <dbReference type="EMBL" id="KAL3317320.1"/>
    </source>
</evidence>
<keyword evidence="8" id="KW-0746">Sphingolipid metabolism</keyword>
<sequence length="378" mass="42160">MSTFNLLNLVDDVTLKTVTKTAMKHYGVGACGPRGFYGTFDSHLKFETEMEKFLNVEEVILYSYGFSTMASAIPSYAKRTDIIFADELVNQAIYQGLIASRSTIKFFKHNDLDHLEKLLAAQAEEDVKDPKKAKSTRRFMVVEGLYLDTGNICNLKRMVELKYKYKVRLFVDESLSIGTLGEHGKGLTEYFNVPVDDIDIISGNLELGFANYGGFCAGSKYVIDHQRLSGAGYCFSASSPPMLAVAMCATLDLLKSEGGTRQSALKNLSNTVSRRFENSSYWSVEGHADSPVKHFRLKPETLNTCAHLEQIVTLAAQDSDKPVLFNVAKILENAKPRQPKVSLRVTLNCSLTEEELDSAMEMLEKFGKRMVNQNQSSI</sequence>
<evidence type="ECO:0000313" key="16">
    <source>
        <dbReference type="Proteomes" id="UP001626550"/>
    </source>
</evidence>
<evidence type="ECO:0000256" key="8">
    <source>
        <dbReference type="ARBA" id="ARBA00022919"/>
    </source>
</evidence>
<dbReference type="GO" id="GO:0004758">
    <property type="term" value="F:serine C-palmitoyltransferase activity"/>
    <property type="evidence" value="ECO:0007669"/>
    <property type="project" value="UniProtKB-EC"/>
</dbReference>
<evidence type="ECO:0000256" key="6">
    <source>
        <dbReference type="ARBA" id="ARBA00022679"/>
    </source>
</evidence>
<dbReference type="InterPro" id="IPR015424">
    <property type="entry name" value="PyrdxlP-dep_Trfase"/>
</dbReference>
<proteinExistence type="inferred from homology"/>
<dbReference type="EMBL" id="JBJKFK010000401">
    <property type="protein sequence ID" value="KAL3317320.1"/>
    <property type="molecule type" value="Genomic_DNA"/>
</dbReference>
<evidence type="ECO:0000256" key="2">
    <source>
        <dbReference type="ARBA" id="ARBA00004760"/>
    </source>
</evidence>
<evidence type="ECO:0000256" key="11">
    <source>
        <dbReference type="ARBA" id="ARBA00041066"/>
    </source>
</evidence>
<dbReference type="PANTHER" id="PTHR13693:SF2">
    <property type="entry name" value="SERINE PALMITOYLTRANSFERASE 1"/>
    <property type="match status" value="1"/>
</dbReference>
<gene>
    <name evidence="15" type="primary">SPTLC1</name>
    <name evidence="15" type="ORF">Ciccas_004030</name>
</gene>
<evidence type="ECO:0000256" key="5">
    <source>
        <dbReference type="ARBA" id="ARBA00013220"/>
    </source>
</evidence>
<protein>
    <recommendedName>
        <fullName evidence="11">Serine palmitoyltransferase 1</fullName>
        <ecNumber evidence="5">2.3.1.50</ecNumber>
    </recommendedName>
    <alternativeName>
        <fullName evidence="12">Long chain base biosynthesis protein 1</fullName>
    </alternativeName>
    <alternativeName>
        <fullName evidence="13">Serine-palmitoyl-CoA transferase 1</fullName>
    </alternativeName>
</protein>
<dbReference type="PANTHER" id="PTHR13693">
    <property type="entry name" value="CLASS II AMINOTRANSFERASE/8-AMINO-7-OXONONANOATE SYNTHASE"/>
    <property type="match status" value="1"/>
</dbReference>
<comment type="similarity">
    <text evidence="4">Belongs to the class-II pyridoxal-phosphate-dependent aminotransferase family.</text>
</comment>
<keyword evidence="16" id="KW-1185">Reference proteome</keyword>
<evidence type="ECO:0000256" key="4">
    <source>
        <dbReference type="ARBA" id="ARBA00008392"/>
    </source>
</evidence>
<dbReference type="SUPFAM" id="SSF53383">
    <property type="entry name" value="PLP-dependent transferases"/>
    <property type="match status" value="1"/>
</dbReference>
<dbReference type="Proteomes" id="UP001626550">
    <property type="component" value="Unassembled WGS sequence"/>
</dbReference>
<dbReference type="Gene3D" id="3.40.640.10">
    <property type="entry name" value="Type I PLP-dependent aspartate aminotransferase-like (Major domain)"/>
    <property type="match status" value="1"/>
</dbReference>
<keyword evidence="9" id="KW-0443">Lipid metabolism</keyword>
<accession>A0ABD2QCN1</accession>
<feature type="domain" description="Aminotransferase class I/classII large" evidence="14">
    <location>
        <begin position="14"/>
        <end position="362"/>
    </location>
</feature>
<keyword evidence="6" id="KW-0808">Transferase</keyword>
<name>A0ABD2QCN1_9PLAT</name>
<keyword evidence="7" id="KW-0663">Pyridoxal phosphate</keyword>
<comment type="cofactor">
    <cofactor evidence="1">
        <name>pyridoxal 5'-phosphate</name>
        <dbReference type="ChEBI" id="CHEBI:597326"/>
    </cofactor>
</comment>
<evidence type="ECO:0000256" key="10">
    <source>
        <dbReference type="ARBA" id="ARBA00023315"/>
    </source>
</evidence>
<evidence type="ECO:0000256" key="3">
    <source>
        <dbReference type="ARBA" id="ARBA00004991"/>
    </source>
</evidence>
<dbReference type="EC" id="2.3.1.50" evidence="5"/>
<dbReference type="InterPro" id="IPR050087">
    <property type="entry name" value="AON_synthase_class-II"/>
</dbReference>
<evidence type="ECO:0000256" key="7">
    <source>
        <dbReference type="ARBA" id="ARBA00022898"/>
    </source>
</evidence>
<dbReference type="InterPro" id="IPR004839">
    <property type="entry name" value="Aminotransferase_I/II_large"/>
</dbReference>
<reference evidence="15 16" key="1">
    <citation type="submission" date="2024-11" db="EMBL/GenBank/DDBJ databases">
        <title>Adaptive evolution of stress response genes in parasites aligns with host niche diversity.</title>
        <authorList>
            <person name="Hahn C."/>
            <person name="Resl P."/>
        </authorList>
    </citation>
    <scope>NUCLEOTIDE SEQUENCE [LARGE SCALE GENOMIC DNA]</scope>
    <source>
        <strain evidence="15">EGGRZ-B1_66</strain>
        <tissue evidence="15">Body</tissue>
    </source>
</reference>
<evidence type="ECO:0000256" key="1">
    <source>
        <dbReference type="ARBA" id="ARBA00001933"/>
    </source>
</evidence>
<comment type="pathway">
    <text evidence="2">Lipid metabolism; sphingolipid metabolism.</text>
</comment>
<dbReference type="AlphaFoldDB" id="A0ABD2QCN1"/>
<comment type="pathway">
    <text evidence="3">Sphingolipid metabolism.</text>
</comment>
<dbReference type="Pfam" id="PF00155">
    <property type="entry name" value="Aminotran_1_2"/>
    <property type="match status" value="1"/>
</dbReference>
<evidence type="ECO:0000256" key="9">
    <source>
        <dbReference type="ARBA" id="ARBA00023098"/>
    </source>
</evidence>